<dbReference type="AlphaFoldDB" id="A0A2M4DG79"/>
<feature type="chain" id="PRO_5014979899" evidence="2">
    <location>
        <begin position="27"/>
        <end position="74"/>
    </location>
</feature>
<evidence type="ECO:0000313" key="3">
    <source>
        <dbReference type="EMBL" id="MBW76592.1"/>
    </source>
</evidence>
<protein>
    <submittedName>
        <fullName evidence="3">Putative secreted protein</fullName>
    </submittedName>
</protein>
<dbReference type="EMBL" id="GGFL01012414">
    <property type="protein sequence ID" value="MBW76592.1"/>
    <property type="molecule type" value="Transcribed_RNA"/>
</dbReference>
<accession>A0A2M4DG79</accession>
<proteinExistence type="predicted"/>
<feature type="signal peptide" evidence="2">
    <location>
        <begin position="1"/>
        <end position="26"/>
    </location>
</feature>
<reference evidence="3" key="1">
    <citation type="submission" date="2018-01" db="EMBL/GenBank/DDBJ databases">
        <title>An insight into the sialome of Amazonian anophelines.</title>
        <authorList>
            <person name="Ribeiro J.M."/>
            <person name="Scarpassa V."/>
            <person name="Calvo E."/>
        </authorList>
    </citation>
    <scope>NUCLEOTIDE SEQUENCE</scope>
</reference>
<name>A0A2M4DG79_ANODA</name>
<keyword evidence="2" id="KW-0732">Signal</keyword>
<feature type="region of interest" description="Disordered" evidence="1">
    <location>
        <begin position="54"/>
        <end position="74"/>
    </location>
</feature>
<evidence type="ECO:0000256" key="2">
    <source>
        <dbReference type="SAM" id="SignalP"/>
    </source>
</evidence>
<organism evidence="3">
    <name type="scientific">Anopheles darlingi</name>
    <name type="common">Mosquito</name>
    <dbReference type="NCBI Taxonomy" id="43151"/>
    <lineage>
        <taxon>Eukaryota</taxon>
        <taxon>Metazoa</taxon>
        <taxon>Ecdysozoa</taxon>
        <taxon>Arthropoda</taxon>
        <taxon>Hexapoda</taxon>
        <taxon>Insecta</taxon>
        <taxon>Pterygota</taxon>
        <taxon>Neoptera</taxon>
        <taxon>Endopterygota</taxon>
        <taxon>Diptera</taxon>
        <taxon>Nematocera</taxon>
        <taxon>Culicoidea</taxon>
        <taxon>Culicidae</taxon>
        <taxon>Anophelinae</taxon>
        <taxon>Anopheles</taxon>
    </lineage>
</organism>
<evidence type="ECO:0000256" key="1">
    <source>
        <dbReference type="SAM" id="MobiDB-lite"/>
    </source>
</evidence>
<sequence length="74" mass="8142">MRSLQNNSPKLLLISFFALVVPPANVRRVNILVSFRILIASCHDESDSRIRKISAKGVRSHNRNAGAPSSSSLQ</sequence>